<dbReference type="SUPFAM" id="SSF56954">
    <property type="entry name" value="Outer membrane efflux proteins (OEP)"/>
    <property type="match status" value="1"/>
</dbReference>
<evidence type="ECO:0000256" key="2">
    <source>
        <dbReference type="RuleBase" id="RU362097"/>
    </source>
</evidence>
<accession>A0A2G9CDH1</accession>
<dbReference type="Gene3D" id="2.20.200.10">
    <property type="entry name" value="Outer membrane efflux proteins (OEP)"/>
    <property type="match status" value="1"/>
</dbReference>
<feature type="region of interest" description="Disordered" evidence="3">
    <location>
        <begin position="1"/>
        <end position="20"/>
    </location>
</feature>
<dbReference type="GO" id="GO:0015562">
    <property type="term" value="F:efflux transmembrane transporter activity"/>
    <property type="evidence" value="ECO:0007669"/>
    <property type="project" value="InterPro"/>
</dbReference>
<dbReference type="Gene3D" id="1.20.1600.10">
    <property type="entry name" value="Outer membrane efflux proteins (OEP)"/>
    <property type="match status" value="1"/>
</dbReference>
<keyword evidence="2" id="KW-1134">Transmembrane beta strand</keyword>
<keyword evidence="2" id="KW-0812">Transmembrane</keyword>
<evidence type="ECO:0000313" key="4">
    <source>
        <dbReference type="EMBL" id="PIM54481.1"/>
    </source>
</evidence>
<dbReference type="Proteomes" id="UP000231501">
    <property type="component" value="Unassembled WGS sequence"/>
</dbReference>
<dbReference type="PANTHER" id="PTHR30203:SF32">
    <property type="entry name" value="CATION EFFLUX SYSTEM PROTEIN CUSC"/>
    <property type="match status" value="1"/>
</dbReference>
<keyword evidence="5" id="KW-1185">Reference proteome</keyword>
<comment type="subcellular location">
    <subcellularLocation>
        <location evidence="2">Cell membrane</location>
        <topology evidence="2">Lipid-anchor</topology>
    </subcellularLocation>
</comment>
<name>A0A2G9CDH1_9BURK</name>
<dbReference type="Pfam" id="PF02321">
    <property type="entry name" value="OEP"/>
    <property type="match status" value="2"/>
</dbReference>
<gene>
    <name evidence="4" type="ORF">CS062_03590</name>
</gene>
<organism evidence="4 5">
    <name type="scientific">Roseateles chitinivorans</name>
    <dbReference type="NCBI Taxonomy" id="2917965"/>
    <lineage>
        <taxon>Bacteria</taxon>
        <taxon>Pseudomonadati</taxon>
        <taxon>Pseudomonadota</taxon>
        <taxon>Betaproteobacteria</taxon>
        <taxon>Burkholderiales</taxon>
        <taxon>Sphaerotilaceae</taxon>
        <taxon>Roseateles</taxon>
    </lineage>
</organism>
<dbReference type="InterPro" id="IPR003423">
    <property type="entry name" value="OMP_efflux"/>
</dbReference>
<dbReference type="InterPro" id="IPR010131">
    <property type="entry name" value="MdtP/NodT-like"/>
</dbReference>
<keyword evidence="2" id="KW-0564">Palmitate</keyword>
<comment type="similarity">
    <text evidence="1 2">Belongs to the outer membrane factor (OMF) (TC 1.B.17) family.</text>
</comment>
<dbReference type="NCBIfam" id="TIGR01845">
    <property type="entry name" value="outer_NodT"/>
    <property type="match status" value="1"/>
</dbReference>
<dbReference type="AlphaFoldDB" id="A0A2G9CDH1"/>
<dbReference type="OrthoDB" id="9770517at2"/>
<feature type="compositionally biased region" description="Low complexity" evidence="3">
    <location>
        <begin position="502"/>
        <end position="513"/>
    </location>
</feature>
<evidence type="ECO:0000256" key="3">
    <source>
        <dbReference type="SAM" id="MobiDB-lite"/>
    </source>
</evidence>
<proteinExistence type="inferred from homology"/>
<evidence type="ECO:0000256" key="1">
    <source>
        <dbReference type="ARBA" id="ARBA00007613"/>
    </source>
</evidence>
<dbReference type="PANTHER" id="PTHR30203">
    <property type="entry name" value="OUTER MEMBRANE CATION EFFLUX PROTEIN"/>
    <property type="match status" value="1"/>
</dbReference>
<protein>
    <submittedName>
        <fullName evidence="4">Transporter</fullName>
    </submittedName>
</protein>
<reference evidence="4 5" key="1">
    <citation type="submission" date="2017-11" db="EMBL/GenBank/DDBJ databases">
        <title>Draft genome sequence of Mitsuaria sp. HWN-4.</title>
        <authorList>
            <person name="Gundlapally S.R."/>
        </authorList>
    </citation>
    <scope>NUCLEOTIDE SEQUENCE [LARGE SCALE GENOMIC DNA]</scope>
    <source>
        <strain evidence="4 5">HWN-4</strain>
    </source>
</reference>
<comment type="caution">
    <text evidence="4">The sequence shown here is derived from an EMBL/GenBank/DDBJ whole genome shotgun (WGS) entry which is preliminary data.</text>
</comment>
<dbReference type="EMBL" id="PEOG01000009">
    <property type="protein sequence ID" value="PIM54481.1"/>
    <property type="molecule type" value="Genomic_DNA"/>
</dbReference>
<sequence length="529" mass="55138">MTRIPPPGPRSDRPTAFRRPSPVSRSLALVAALALAGCVNLAPDYHRPDAAVPSRDSSPTPAATDAAALDWHAVFLDERLRAVVDLAVRQNRDLRVAALQVEQARAAFRQTDAQRLPSLTASAGASRGGAAGQVTQQVSMQLALASYELDVFSRVRNLSASAEQSLLAADETRRSLQISLVAESASAWLTWAADLERQRLAQQTLESQERSFALTQRRHAAGAVSGLVLAQARTALDSARADVAAWPATIAQDRHALELLLGASLPEAAAPRATDALATVSLLVDLPGGVPSSVLQRRPDVQAAEHALIARHADIGAARAALFPTISLTASAGTGSSALSGLFKAGSGSWSLGPSASLPIFDGGARDAALRQAEVGRDIALASYDKAIQTAFREVADALAVRATLAGRLDLQQSLLASAERQLRLAETQYRAGSTTQLELLDAQRSLVGAQQALVTLRLSEQLNRLTLYKVLGGGWQAPTAETGTPATPAAAPSTAPPPAPMTTGAAQGVDGAATALAAARRAGWNDQD</sequence>
<keyword evidence="2" id="KW-0449">Lipoprotein</keyword>
<evidence type="ECO:0000313" key="5">
    <source>
        <dbReference type="Proteomes" id="UP000231501"/>
    </source>
</evidence>
<dbReference type="GO" id="GO:0005886">
    <property type="term" value="C:plasma membrane"/>
    <property type="evidence" value="ECO:0007669"/>
    <property type="project" value="UniProtKB-SubCell"/>
</dbReference>
<dbReference type="RefSeq" id="WP_099860096.1">
    <property type="nucleotide sequence ID" value="NZ_PEOG01000009.1"/>
</dbReference>
<keyword evidence="2" id="KW-0472">Membrane</keyword>
<feature type="region of interest" description="Disordered" evidence="3">
    <location>
        <begin position="480"/>
        <end position="513"/>
    </location>
</feature>
<feature type="compositionally biased region" description="Low complexity" evidence="3">
    <location>
        <begin position="480"/>
        <end position="494"/>
    </location>
</feature>